<evidence type="ECO:0000313" key="9">
    <source>
        <dbReference type="Proteomes" id="UP000321685"/>
    </source>
</evidence>
<accession>A0A511DBH9</accession>
<name>A0A511DBH9_9PSEU</name>
<dbReference type="Gene3D" id="1.10.1740.10">
    <property type="match status" value="1"/>
</dbReference>
<dbReference type="InterPro" id="IPR013325">
    <property type="entry name" value="RNA_pol_sigma_r2"/>
</dbReference>
<dbReference type="InterPro" id="IPR007627">
    <property type="entry name" value="RNA_pol_sigma70_r2"/>
</dbReference>
<comment type="similarity">
    <text evidence="1">Belongs to the sigma-70 factor family. ECF subfamily.</text>
</comment>
<dbReference type="NCBIfam" id="TIGR02937">
    <property type="entry name" value="sigma70-ECF"/>
    <property type="match status" value="1"/>
</dbReference>
<gene>
    <name evidence="8" type="ORF">PSU4_11130</name>
</gene>
<dbReference type="Pfam" id="PF04542">
    <property type="entry name" value="Sigma70_r2"/>
    <property type="match status" value="1"/>
</dbReference>
<keyword evidence="9" id="KW-1185">Reference proteome</keyword>
<evidence type="ECO:0000256" key="3">
    <source>
        <dbReference type="ARBA" id="ARBA00023082"/>
    </source>
</evidence>
<dbReference type="AlphaFoldDB" id="A0A511DBH9"/>
<dbReference type="PANTHER" id="PTHR43133:SF57">
    <property type="entry name" value="RNA POLYMERASE SIGMA-70 FACTOR"/>
    <property type="match status" value="1"/>
</dbReference>
<keyword evidence="4" id="KW-0804">Transcription</keyword>
<dbReference type="Proteomes" id="UP000321685">
    <property type="component" value="Unassembled WGS sequence"/>
</dbReference>
<dbReference type="InterPro" id="IPR036388">
    <property type="entry name" value="WH-like_DNA-bd_sf"/>
</dbReference>
<protein>
    <recommendedName>
        <fullName evidence="10">RNA polymerase sigma factor</fullName>
    </recommendedName>
</protein>
<proteinExistence type="inferred from homology"/>
<evidence type="ECO:0000256" key="5">
    <source>
        <dbReference type="SAM" id="MobiDB-lite"/>
    </source>
</evidence>
<feature type="compositionally biased region" description="Basic and acidic residues" evidence="5">
    <location>
        <begin position="77"/>
        <end position="95"/>
    </location>
</feature>
<dbReference type="InterPro" id="IPR014284">
    <property type="entry name" value="RNA_pol_sigma-70_dom"/>
</dbReference>
<evidence type="ECO:0000313" key="8">
    <source>
        <dbReference type="EMBL" id="GEL22159.1"/>
    </source>
</evidence>
<organism evidence="8 9">
    <name type="scientific">Pseudonocardia sulfidoxydans NBRC 16205</name>
    <dbReference type="NCBI Taxonomy" id="1223511"/>
    <lineage>
        <taxon>Bacteria</taxon>
        <taxon>Bacillati</taxon>
        <taxon>Actinomycetota</taxon>
        <taxon>Actinomycetes</taxon>
        <taxon>Pseudonocardiales</taxon>
        <taxon>Pseudonocardiaceae</taxon>
        <taxon>Pseudonocardia</taxon>
    </lineage>
</organism>
<dbReference type="GO" id="GO:0003677">
    <property type="term" value="F:DNA binding"/>
    <property type="evidence" value="ECO:0007669"/>
    <property type="project" value="InterPro"/>
</dbReference>
<dbReference type="GO" id="GO:0016987">
    <property type="term" value="F:sigma factor activity"/>
    <property type="evidence" value="ECO:0007669"/>
    <property type="project" value="UniProtKB-KW"/>
</dbReference>
<dbReference type="SUPFAM" id="SSF88659">
    <property type="entry name" value="Sigma3 and sigma4 domains of RNA polymerase sigma factors"/>
    <property type="match status" value="1"/>
</dbReference>
<dbReference type="InterPro" id="IPR013324">
    <property type="entry name" value="RNA_pol_sigma_r3/r4-like"/>
</dbReference>
<dbReference type="CDD" id="cd06171">
    <property type="entry name" value="Sigma70_r4"/>
    <property type="match status" value="1"/>
</dbReference>
<evidence type="ECO:0000259" key="6">
    <source>
        <dbReference type="Pfam" id="PF04542"/>
    </source>
</evidence>
<evidence type="ECO:0000256" key="4">
    <source>
        <dbReference type="ARBA" id="ARBA00023163"/>
    </source>
</evidence>
<dbReference type="EMBL" id="BJVJ01000006">
    <property type="protein sequence ID" value="GEL22159.1"/>
    <property type="molecule type" value="Genomic_DNA"/>
</dbReference>
<feature type="region of interest" description="Disordered" evidence="5">
    <location>
        <begin position="1"/>
        <end position="95"/>
    </location>
</feature>
<dbReference type="GO" id="GO:0006352">
    <property type="term" value="P:DNA-templated transcription initiation"/>
    <property type="evidence" value="ECO:0007669"/>
    <property type="project" value="InterPro"/>
</dbReference>
<dbReference type="InterPro" id="IPR039425">
    <property type="entry name" value="RNA_pol_sigma-70-like"/>
</dbReference>
<dbReference type="Gene3D" id="1.10.10.10">
    <property type="entry name" value="Winged helix-like DNA-binding domain superfamily/Winged helix DNA-binding domain"/>
    <property type="match status" value="1"/>
</dbReference>
<evidence type="ECO:0000259" key="7">
    <source>
        <dbReference type="Pfam" id="PF08281"/>
    </source>
</evidence>
<keyword evidence="2" id="KW-0805">Transcription regulation</keyword>
<sequence>MTRSMRPPRLVRTDPAAPPAAGVPVPPAPRPTEPAPAGCPDTRPSGGPAPMPVQRPGDTPAAQRGDAGPGRTVPGDTTRHPGPDAHPSTQREEPHVTAAAELLEPEDGEGSWALVKASQNGDTAAFGRLYERYHDVVFRYIVYRMGDRQTAEDLTHETFLRALRRINSVTYQGRDIGAWFVTIARNLVFDQVKSSRHRLESTTDNIVDIAPPTTEGPEQLVLEGAARDALLRAIDLLNPDQRECIVLRFLNGLSVAETAVKMDRNEGAVKALQHRAVKRLAQLMPDGVR</sequence>
<keyword evidence="3" id="KW-0731">Sigma factor</keyword>
<dbReference type="InterPro" id="IPR013249">
    <property type="entry name" value="RNA_pol_sigma70_r4_t2"/>
</dbReference>
<dbReference type="Pfam" id="PF08281">
    <property type="entry name" value="Sigma70_r4_2"/>
    <property type="match status" value="1"/>
</dbReference>
<evidence type="ECO:0000256" key="1">
    <source>
        <dbReference type="ARBA" id="ARBA00010641"/>
    </source>
</evidence>
<feature type="domain" description="RNA polymerase sigma factor 70 region 4 type 2" evidence="7">
    <location>
        <begin position="228"/>
        <end position="280"/>
    </location>
</feature>
<feature type="compositionally biased region" description="Pro residues" evidence="5">
    <location>
        <begin position="24"/>
        <end position="34"/>
    </location>
</feature>
<comment type="caution">
    <text evidence="8">The sequence shown here is derived from an EMBL/GenBank/DDBJ whole genome shotgun (WGS) entry which is preliminary data.</text>
</comment>
<dbReference type="SUPFAM" id="SSF88946">
    <property type="entry name" value="Sigma2 domain of RNA polymerase sigma factors"/>
    <property type="match status" value="1"/>
</dbReference>
<reference evidence="8 9" key="1">
    <citation type="submission" date="2019-07" db="EMBL/GenBank/DDBJ databases">
        <title>Whole genome shotgun sequence of Pseudonocardia sulfidoxydans NBRC 16205.</title>
        <authorList>
            <person name="Hosoyama A."/>
            <person name="Uohara A."/>
            <person name="Ohji S."/>
            <person name="Ichikawa N."/>
        </authorList>
    </citation>
    <scope>NUCLEOTIDE SEQUENCE [LARGE SCALE GENOMIC DNA]</scope>
    <source>
        <strain evidence="8 9">NBRC 16205</strain>
    </source>
</reference>
<feature type="domain" description="RNA polymerase sigma-70 region 2" evidence="6">
    <location>
        <begin position="129"/>
        <end position="196"/>
    </location>
</feature>
<dbReference type="PANTHER" id="PTHR43133">
    <property type="entry name" value="RNA POLYMERASE ECF-TYPE SIGMA FACTO"/>
    <property type="match status" value="1"/>
</dbReference>
<evidence type="ECO:0008006" key="10">
    <source>
        <dbReference type="Google" id="ProtNLM"/>
    </source>
</evidence>
<evidence type="ECO:0000256" key="2">
    <source>
        <dbReference type="ARBA" id="ARBA00023015"/>
    </source>
</evidence>